<dbReference type="InterPro" id="IPR000560">
    <property type="entry name" value="His_Pase_clade-2"/>
</dbReference>
<dbReference type="GO" id="GO:0006020">
    <property type="term" value="P:inositol metabolic process"/>
    <property type="evidence" value="ECO:0007669"/>
    <property type="project" value="TreeGrafter"/>
</dbReference>
<evidence type="ECO:0000256" key="3">
    <source>
        <dbReference type="ARBA" id="ARBA00022490"/>
    </source>
</evidence>
<dbReference type="GO" id="GO:0005524">
    <property type="term" value="F:ATP binding"/>
    <property type="evidence" value="ECO:0007669"/>
    <property type="project" value="UniProtKB-KW"/>
</dbReference>
<comment type="similarity">
    <text evidence="2 10">Belongs to the histidine acid phosphatase family. VIP1 subfamily.</text>
</comment>
<proteinExistence type="inferred from homology"/>
<evidence type="ECO:0000256" key="7">
    <source>
        <dbReference type="ARBA" id="ARBA00022840"/>
    </source>
</evidence>
<dbReference type="GO" id="GO:0005829">
    <property type="term" value="C:cytosol"/>
    <property type="evidence" value="ECO:0007669"/>
    <property type="project" value="UniProtKB-SubCell"/>
</dbReference>
<organism evidence="12 13">
    <name type="scientific">Camellia sinensis var. sinensis</name>
    <name type="common">China tea</name>
    <dbReference type="NCBI Taxonomy" id="542762"/>
    <lineage>
        <taxon>Eukaryota</taxon>
        <taxon>Viridiplantae</taxon>
        <taxon>Streptophyta</taxon>
        <taxon>Embryophyta</taxon>
        <taxon>Tracheophyta</taxon>
        <taxon>Spermatophyta</taxon>
        <taxon>Magnoliopsida</taxon>
        <taxon>eudicotyledons</taxon>
        <taxon>Gunneridae</taxon>
        <taxon>Pentapetalae</taxon>
        <taxon>asterids</taxon>
        <taxon>Ericales</taxon>
        <taxon>Theaceae</taxon>
        <taxon>Camellia</taxon>
    </lineage>
</organism>
<dbReference type="GO" id="GO:0032958">
    <property type="term" value="P:inositol phosphate biosynthetic process"/>
    <property type="evidence" value="ECO:0007669"/>
    <property type="project" value="TreeGrafter"/>
</dbReference>
<evidence type="ECO:0000256" key="6">
    <source>
        <dbReference type="ARBA" id="ARBA00022777"/>
    </source>
</evidence>
<reference evidence="12 13" key="1">
    <citation type="journal article" date="2018" name="Proc. Natl. Acad. Sci. U.S.A.">
        <title>Draft genome sequence of Camellia sinensis var. sinensis provides insights into the evolution of the tea genome and tea quality.</title>
        <authorList>
            <person name="Wei C."/>
            <person name="Yang H."/>
            <person name="Wang S."/>
            <person name="Zhao J."/>
            <person name="Liu C."/>
            <person name="Gao L."/>
            <person name="Xia E."/>
            <person name="Lu Y."/>
            <person name="Tai Y."/>
            <person name="She G."/>
            <person name="Sun J."/>
            <person name="Cao H."/>
            <person name="Tong W."/>
            <person name="Gao Q."/>
            <person name="Li Y."/>
            <person name="Deng W."/>
            <person name="Jiang X."/>
            <person name="Wang W."/>
            <person name="Chen Q."/>
            <person name="Zhang S."/>
            <person name="Li H."/>
            <person name="Wu J."/>
            <person name="Wang P."/>
            <person name="Li P."/>
            <person name="Shi C."/>
            <person name="Zheng F."/>
            <person name="Jian J."/>
            <person name="Huang B."/>
            <person name="Shan D."/>
            <person name="Shi M."/>
            <person name="Fang C."/>
            <person name="Yue Y."/>
            <person name="Li F."/>
            <person name="Li D."/>
            <person name="Wei S."/>
            <person name="Han B."/>
            <person name="Jiang C."/>
            <person name="Yin Y."/>
            <person name="Xia T."/>
            <person name="Zhang Z."/>
            <person name="Bennetzen J.L."/>
            <person name="Zhao S."/>
            <person name="Wan X."/>
        </authorList>
    </citation>
    <scope>NUCLEOTIDE SEQUENCE [LARGE SCALE GENOMIC DNA]</scope>
    <source>
        <strain evidence="13">cv. Shuchazao</strain>
        <tissue evidence="12">Leaf</tissue>
    </source>
</reference>
<comment type="catalytic activity">
    <reaction evidence="9">
        <text>1D-myo-inositol hexakisphosphate + ATP = 1-diphospho-1D-myo-inositol 2,3,4,5,6-pentakisphosphate + ADP</text>
        <dbReference type="Rhea" id="RHEA:37459"/>
        <dbReference type="ChEBI" id="CHEBI:30616"/>
        <dbReference type="ChEBI" id="CHEBI:58130"/>
        <dbReference type="ChEBI" id="CHEBI:74946"/>
        <dbReference type="ChEBI" id="CHEBI:456216"/>
        <dbReference type="EC" id="2.7.4.24"/>
    </reaction>
    <physiologicalReaction direction="left-to-right" evidence="9">
        <dbReference type="Rhea" id="RHEA:37460"/>
    </physiologicalReaction>
</comment>
<keyword evidence="4 10" id="KW-0808">Transferase</keyword>
<evidence type="ECO:0000259" key="11">
    <source>
        <dbReference type="Pfam" id="PF18086"/>
    </source>
</evidence>
<dbReference type="Pfam" id="PF18086">
    <property type="entry name" value="PPIP5K2_N"/>
    <property type="match status" value="1"/>
</dbReference>
<keyword evidence="7 10" id="KW-0067">ATP-binding</keyword>
<name>A0A4S4DAC1_CAMSN</name>
<dbReference type="EMBL" id="SDRB02011945">
    <property type="protein sequence ID" value="THF99480.1"/>
    <property type="molecule type" value="Genomic_DNA"/>
</dbReference>
<dbReference type="GO" id="GO:0033857">
    <property type="term" value="F:5-diphosphoinositol pentakisphosphate 1-kinase activity"/>
    <property type="evidence" value="ECO:0007669"/>
    <property type="project" value="TreeGrafter"/>
</dbReference>
<dbReference type="Gene3D" id="3.40.50.1240">
    <property type="entry name" value="Phosphoglycerate mutase-like"/>
    <property type="match status" value="1"/>
</dbReference>
<comment type="subcellular location">
    <subcellularLocation>
        <location evidence="1 10">Cytoplasm</location>
        <location evidence="1 10">Cytosol</location>
    </subcellularLocation>
</comment>
<dbReference type="PROSITE" id="PS00616">
    <property type="entry name" value="HIS_ACID_PHOSPHAT_1"/>
    <property type="match status" value="1"/>
</dbReference>
<dbReference type="EC" id="2.7.4.24" evidence="10"/>
<evidence type="ECO:0000256" key="9">
    <source>
        <dbReference type="ARBA" id="ARBA00034629"/>
    </source>
</evidence>
<comment type="function">
    <text evidence="10">Bifunctional inositol kinase that acts in concert with the IP6K kinases to synthesize the diphosphate group-containing inositol pyrophosphates diphosphoinositol pentakisphosphate, PP-InsP5, and bis-diphosphoinositol tetrakisphosphate, (PP)2-InsP4. PP-InsP5 and (PP)2-InsP4, also respectively called InsP7 and InsP8, may regulate a variety of cellular processes, including apoptosis, vesicle trafficking, cytoskeletal dynamics, and exocytosis. Phosphorylates inositol hexakisphosphate (InsP6).</text>
</comment>
<dbReference type="STRING" id="542762.A0A4S4DAC1"/>
<dbReference type="PANTHER" id="PTHR12750">
    <property type="entry name" value="DIPHOSPHOINOSITOL PENTAKISPHOSPHATE KINASE"/>
    <property type="match status" value="1"/>
</dbReference>
<protein>
    <recommendedName>
        <fullName evidence="10">Inositol hexakisphosphate and diphosphoinositol-pentakisphosphate kinase</fullName>
        <ecNumber evidence="10">2.7.4.24</ecNumber>
    </recommendedName>
</protein>
<dbReference type="InterPro" id="IPR033379">
    <property type="entry name" value="Acid_Pase_AS"/>
</dbReference>
<dbReference type="Gene3D" id="3.30.470.20">
    <property type="entry name" value="ATP-grasp fold, B domain"/>
    <property type="match status" value="2"/>
</dbReference>
<feature type="domain" description="VIP1 N-terminal" evidence="11">
    <location>
        <begin position="15"/>
        <end position="110"/>
    </location>
</feature>
<evidence type="ECO:0000256" key="4">
    <source>
        <dbReference type="ARBA" id="ARBA00022679"/>
    </source>
</evidence>
<keyword evidence="5 10" id="KW-0547">Nucleotide-binding</keyword>
<evidence type="ECO:0000256" key="2">
    <source>
        <dbReference type="ARBA" id="ARBA00005609"/>
    </source>
</evidence>
<dbReference type="InterPro" id="IPR040557">
    <property type="entry name" value="VIP1_N"/>
</dbReference>
<comment type="caution">
    <text evidence="12">The sequence shown here is derived from an EMBL/GenBank/DDBJ whole genome shotgun (WGS) entry which is preliminary data.</text>
</comment>
<gene>
    <name evidence="12" type="ORF">TEA_016352</name>
</gene>
<dbReference type="GO" id="GO:0052723">
    <property type="term" value="F:inositol hexakisphosphate 1-kinase activity"/>
    <property type="evidence" value="ECO:0007669"/>
    <property type="project" value="RHEA"/>
</dbReference>
<dbReference type="Pfam" id="PF00328">
    <property type="entry name" value="His_Phos_2"/>
    <property type="match status" value="2"/>
</dbReference>
<keyword evidence="6 10" id="KW-0418">Kinase</keyword>
<evidence type="ECO:0000256" key="5">
    <source>
        <dbReference type="ARBA" id="ARBA00022741"/>
    </source>
</evidence>
<evidence type="ECO:0000313" key="13">
    <source>
        <dbReference type="Proteomes" id="UP000306102"/>
    </source>
</evidence>
<accession>A0A4S4DAC1</accession>
<dbReference type="InterPro" id="IPR037446">
    <property type="entry name" value="His_Pase_VIP1"/>
</dbReference>
<evidence type="ECO:0000256" key="8">
    <source>
        <dbReference type="ARBA" id="ARBA00033696"/>
    </source>
</evidence>
<evidence type="ECO:0000256" key="1">
    <source>
        <dbReference type="ARBA" id="ARBA00004514"/>
    </source>
</evidence>
<sequence>MEEEEEEEGSVGRKITIGVCVMEKKVKCGSEVFSAPMAQILDRLQAFGEFEIIHFGDKVIVEDPIERWPICDCLIAFYSSGYPLEKAEAYAALRKPFLVNELGPQHLLHDRRKVYECLEMHGIPVPRYALVNREVPYQELDYFVEEEDFIEVHGNRFWKPFVEKPVNGDNHSIMIYYPSSAGGGMKELFRKVGNRSSEFHPEVRRVRREGSFIYEEFMPTGGTDVKVYTVGPEYAHAEARKSPVVDGVVMRNHDGKESTTFSSIEVFSNMRPSIIVWEDLIASGLSNPSFRFHHMDYLPFGAPRAREKCMRSISESCYLIWQIRYPVLLTPAEKEMAREVCGFDLLRCEGRSYVCDVNGWSFVKNSYKYYDDAACVLRKIFLDAKAPHLSSTIPPTLPWKVNEPVLPSEGLTRQGSGIIGTFGQAEELRCVIAIIRHGDRTPKQKVKLKVTEEKLLNLMLKYNGGRPRTETKLKSAVQLQDLLDATRILVPRTRPDRESDSEAEDIEHAEKLRQVKAVLEEGGHFSGIYRKVQLKPLKWVKIAKSNGEGEEERPVEALMVLKYGGVLTHAGRKQGGHFSGIYRKVQLKPLKWVKIAKSNGEGEEERPVEALMVLKYGGVLTHAGRKQLHLSLSLSLSLSLWYGHTSKPPPSDTLQSDHETDYEFPDSDFLSTNMLVKIGSLQQERQISVDPISLIESAYPRLELPPPPVITTPKVTRMLVPPPLLPAKAKFSVSLLGSTTSSPRLNFLKKKWKNPVQPSSPQIIHTTDCEGTGLLRLHSTYRHDLKIYSSDEGRVQMSAAAFAKGLLDLEGQLTPILVSLVSKDSSMLDGLDNASIEMEEAKARLNEIITSGAKDIHSNKSPDAPWTVDGAGLPCNASELLPKLVQLTKKVTEQVRLLATDEDKNLAQTASYDVILPYDQAKALGKTNIDVDRIAAGLPCGSEGFLLMYARWRKLERDLYNERKERFDITQIPDVYDSCKYDLLHNAHLNLEGLCELFKVGQLLADGVIPNEYGINPKQKLKIGSKVARRLLGKILIDLRNTREEAISVAELKNNQDQSTKIGKEEIEYHLKYHSKNEDGRRASFTSDMSMDQDDDDDKEIKYRLDPKYANVKTPERHVRTRLYFTSESHIHSLMNVLRYCNLDESLQGEDSLVCRSALERLHKTKELDYMSYIVLRMFENTEVALEDPKRFRIEMTFSRGADLSPLEKNDSEAAWLHQEHTLRIMGPERLQEVGSYLTLEKMEKMIRPFAMPAEDFPPPATPHGFSGYFSKSAAVLERLVNLWPFHKYGTANGK</sequence>
<keyword evidence="13" id="KW-1185">Reference proteome</keyword>
<keyword evidence="3 10" id="KW-0963">Cytoplasm</keyword>
<dbReference type="Proteomes" id="UP000306102">
    <property type="component" value="Unassembled WGS sequence"/>
</dbReference>
<dbReference type="SUPFAM" id="SSF53254">
    <property type="entry name" value="Phosphoglycerate mutase-like"/>
    <property type="match status" value="2"/>
</dbReference>
<evidence type="ECO:0000313" key="12">
    <source>
        <dbReference type="EMBL" id="THF99480.1"/>
    </source>
</evidence>
<comment type="catalytic activity">
    <reaction evidence="8">
        <text>5-diphospho-1D-myo-inositol 1,2,3,4,6-pentakisphosphate + ATP + H(+) = 1,5-bis(diphospho)-1D-myo-inositol 2,3,4,6-tetrakisphosphate + ADP</text>
        <dbReference type="Rhea" id="RHEA:10276"/>
        <dbReference type="ChEBI" id="CHEBI:15378"/>
        <dbReference type="ChEBI" id="CHEBI:30616"/>
        <dbReference type="ChEBI" id="CHEBI:58628"/>
        <dbReference type="ChEBI" id="CHEBI:77983"/>
        <dbReference type="ChEBI" id="CHEBI:456216"/>
        <dbReference type="EC" id="2.7.4.24"/>
    </reaction>
    <physiologicalReaction direction="left-to-right" evidence="8">
        <dbReference type="Rhea" id="RHEA:10277"/>
    </physiologicalReaction>
</comment>
<dbReference type="InterPro" id="IPR029033">
    <property type="entry name" value="His_PPase_superfam"/>
</dbReference>
<evidence type="ECO:0000256" key="10">
    <source>
        <dbReference type="RuleBase" id="RU365032"/>
    </source>
</evidence>
<dbReference type="PANTHER" id="PTHR12750:SF9">
    <property type="entry name" value="INOSITOL HEXAKISPHOSPHATE AND DIPHOSPHOINOSITOL-PENTAKISPHOSPHATE KINASE"/>
    <property type="match status" value="1"/>
</dbReference>